<accession>A0ACC2P2U0</accession>
<gene>
    <name evidence="1" type="ORF">QAD02_013426</name>
</gene>
<name>A0ACC2P2U0_9HYME</name>
<protein>
    <submittedName>
        <fullName evidence="1">Uncharacterized protein</fullName>
    </submittedName>
</protein>
<evidence type="ECO:0000313" key="2">
    <source>
        <dbReference type="Proteomes" id="UP001239111"/>
    </source>
</evidence>
<organism evidence="1 2">
    <name type="scientific">Eretmocerus hayati</name>
    <dbReference type="NCBI Taxonomy" id="131215"/>
    <lineage>
        <taxon>Eukaryota</taxon>
        <taxon>Metazoa</taxon>
        <taxon>Ecdysozoa</taxon>
        <taxon>Arthropoda</taxon>
        <taxon>Hexapoda</taxon>
        <taxon>Insecta</taxon>
        <taxon>Pterygota</taxon>
        <taxon>Neoptera</taxon>
        <taxon>Endopterygota</taxon>
        <taxon>Hymenoptera</taxon>
        <taxon>Apocrita</taxon>
        <taxon>Proctotrupomorpha</taxon>
        <taxon>Chalcidoidea</taxon>
        <taxon>Aphelinidae</taxon>
        <taxon>Aphelininae</taxon>
        <taxon>Eretmocerus</taxon>
    </lineage>
</organism>
<dbReference type="EMBL" id="CM056742">
    <property type="protein sequence ID" value="KAJ8677639.1"/>
    <property type="molecule type" value="Genomic_DNA"/>
</dbReference>
<keyword evidence="2" id="KW-1185">Reference proteome</keyword>
<sequence>MRVLKGFMKKHQQPLQLLYINLTNKAQFIEAETVSLYPRFEKCAKQTRFLPLDCRNRFGKLVYPNYVLTTELPNDVCVLTDGSIVKIDYFGYKKKIPILIGKEFQLKEDTLLYPIPSAKNFDIYIVSKLSEELQHFGQYPRFHAKLSSWSMEG</sequence>
<reference evidence="1" key="1">
    <citation type="submission" date="2023-04" db="EMBL/GenBank/DDBJ databases">
        <title>A chromosome-level genome assembly of the parasitoid wasp Eretmocerus hayati.</title>
        <authorList>
            <person name="Zhong Y."/>
            <person name="Liu S."/>
            <person name="Liu Y."/>
        </authorList>
    </citation>
    <scope>NUCLEOTIDE SEQUENCE</scope>
    <source>
        <strain evidence="1">ZJU_SS_LIU_2023</strain>
    </source>
</reference>
<comment type="caution">
    <text evidence="1">The sequence shown here is derived from an EMBL/GenBank/DDBJ whole genome shotgun (WGS) entry which is preliminary data.</text>
</comment>
<proteinExistence type="predicted"/>
<dbReference type="Proteomes" id="UP001239111">
    <property type="component" value="Chromosome 2"/>
</dbReference>
<evidence type="ECO:0000313" key="1">
    <source>
        <dbReference type="EMBL" id="KAJ8677639.1"/>
    </source>
</evidence>